<name>A0A9W9G232_9EURO</name>
<feature type="region of interest" description="Disordered" evidence="1">
    <location>
        <begin position="47"/>
        <end position="82"/>
    </location>
</feature>
<dbReference type="RefSeq" id="XP_056477963.1">
    <property type="nucleotide sequence ID" value="XM_056614991.1"/>
</dbReference>
<dbReference type="Proteomes" id="UP001149074">
    <property type="component" value="Unassembled WGS sequence"/>
</dbReference>
<dbReference type="AlphaFoldDB" id="A0A9W9G232"/>
<reference evidence="2" key="1">
    <citation type="submission" date="2022-11" db="EMBL/GenBank/DDBJ databases">
        <authorList>
            <person name="Petersen C."/>
        </authorList>
    </citation>
    <scope>NUCLEOTIDE SEQUENCE</scope>
    <source>
        <strain evidence="2">IBT 30761</strain>
    </source>
</reference>
<reference evidence="2" key="2">
    <citation type="journal article" date="2023" name="IMA Fungus">
        <title>Comparative genomic study of the Penicillium genus elucidates a diverse pangenome and 15 lateral gene transfer events.</title>
        <authorList>
            <person name="Petersen C."/>
            <person name="Sorensen T."/>
            <person name="Nielsen M.R."/>
            <person name="Sondergaard T.E."/>
            <person name="Sorensen J.L."/>
            <person name="Fitzpatrick D.A."/>
            <person name="Frisvad J.C."/>
            <person name="Nielsen K.L."/>
        </authorList>
    </citation>
    <scope>NUCLEOTIDE SEQUENCE</scope>
    <source>
        <strain evidence="2">IBT 30761</strain>
    </source>
</reference>
<gene>
    <name evidence="2" type="ORF">N7532_002497</name>
</gene>
<comment type="caution">
    <text evidence="2">The sequence shown here is derived from an EMBL/GenBank/DDBJ whole genome shotgun (WGS) entry which is preliminary data.</text>
</comment>
<proteinExistence type="predicted"/>
<organism evidence="2 3">
    <name type="scientific">Penicillium argentinense</name>
    <dbReference type="NCBI Taxonomy" id="1131581"/>
    <lineage>
        <taxon>Eukaryota</taxon>
        <taxon>Fungi</taxon>
        <taxon>Dikarya</taxon>
        <taxon>Ascomycota</taxon>
        <taxon>Pezizomycotina</taxon>
        <taxon>Eurotiomycetes</taxon>
        <taxon>Eurotiomycetidae</taxon>
        <taxon>Eurotiales</taxon>
        <taxon>Aspergillaceae</taxon>
        <taxon>Penicillium</taxon>
    </lineage>
</organism>
<accession>A0A9W9G232</accession>
<dbReference type="OrthoDB" id="5350472at2759"/>
<sequence length="82" mass="8679">MPDTTADAEGMACCSSLPPKDAPPSSASYAQTPEDCNCIPSFDVPPGWTKDPPGTTYAEEWEGPDSHGQTIARCYGWSQDGP</sequence>
<dbReference type="GeneID" id="81353970"/>
<dbReference type="EMBL" id="JAPQKI010000003">
    <property type="protein sequence ID" value="KAJ5109852.1"/>
    <property type="molecule type" value="Genomic_DNA"/>
</dbReference>
<evidence type="ECO:0000313" key="2">
    <source>
        <dbReference type="EMBL" id="KAJ5109852.1"/>
    </source>
</evidence>
<protein>
    <submittedName>
        <fullName evidence="2">Uncharacterized protein</fullName>
    </submittedName>
</protein>
<keyword evidence="3" id="KW-1185">Reference proteome</keyword>
<evidence type="ECO:0000256" key="1">
    <source>
        <dbReference type="SAM" id="MobiDB-lite"/>
    </source>
</evidence>
<evidence type="ECO:0000313" key="3">
    <source>
        <dbReference type="Proteomes" id="UP001149074"/>
    </source>
</evidence>
<feature type="region of interest" description="Disordered" evidence="1">
    <location>
        <begin position="1"/>
        <end position="30"/>
    </location>
</feature>